<evidence type="ECO:0000256" key="3">
    <source>
        <dbReference type="ARBA" id="ARBA00022475"/>
    </source>
</evidence>
<evidence type="ECO:0000256" key="1">
    <source>
        <dbReference type="ARBA" id="ARBA00004651"/>
    </source>
</evidence>
<accession>A0A2R5F665</accession>
<dbReference type="PANTHER" id="PTHR30561">
    <property type="entry name" value="SMR FAMILY PROTON-DEPENDENT DRUG EFFLUX TRANSPORTER SUGE"/>
    <property type="match status" value="1"/>
</dbReference>
<dbReference type="AlphaFoldDB" id="A0A2R5F665"/>
<evidence type="ECO:0000256" key="6">
    <source>
        <dbReference type="ARBA" id="ARBA00023136"/>
    </source>
</evidence>
<keyword evidence="6 8" id="KW-0472">Membrane</keyword>
<dbReference type="GO" id="GO:0005886">
    <property type="term" value="C:plasma membrane"/>
    <property type="evidence" value="ECO:0007669"/>
    <property type="project" value="UniProtKB-SubCell"/>
</dbReference>
<dbReference type="RefSeq" id="WP_108996086.1">
    <property type="nucleotide sequence ID" value="NZ_BDQX01000438.1"/>
</dbReference>
<feature type="transmembrane region" description="Helical" evidence="8">
    <location>
        <begin position="86"/>
        <end position="105"/>
    </location>
</feature>
<gene>
    <name evidence="9" type="ORF">PAT3040_06724</name>
</gene>
<keyword evidence="3" id="KW-1003">Cell membrane</keyword>
<keyword evidence="10" id="KW-1185">Reference proteome</keyword>
<name>A0A2R5F665_9BACL</name>
<sequence length="106" mass="11222">MNEAWWLLIGAGMMEIVGVIGIKRVAENNNWTNNLILIGGFIISFQLLLGALETIPLSTAYAVWTGIGTVGAAVVGMTFFKESNSLLRIVCIAGVIGCVIGLKLIG</sequence>
<dbReference type="Proteomes" id="UP000245202">
    <property type="component" value="Unassembled WGS sequence"/>
</dbReference>
<evidence type="ECO:0000313" key="10">
    <source>
        <dbReference type="Proteomes" id="UP000245202"/>
    </source>
</evidence>
<evidence type="ECO:0000256" key="5">
    <source>
        <dbReference type="ARBA" id="ARBA00022989"/>
    </source>
</evidence>
<dbReference type="PANTHER" id="PTHR30561:SF0">
    <property type="entry name" value="GUANIDINIUM EXPORTER"/>
    <property type="match status" value="1"/>
</dbReference>
<organism evidence="9 10">
    <name type="scientific">Paenibacillus agaridevorans</name>
    <dbReference type="NCBI Taxonomy" id="171404"/>
    <lineage>
        <taxon>Bacteria</taxon>
        <taxon>Bacillati</taxon>
        <taxon>Bacillota</taxon>
        <taxon>Bacilli</taxon>
        <taxon>Bacillales</taxon>
        <taxon>Paenibacillaceae</taxon>
        <taxon>Paenibacillus</taxon>
    </lineage>
</organism>
<feature type="transmembrane region" description="Helical" evidence="8">
    <location>
        <begin position="34"/>
        <end position="55"/>
    </location>
</feature>
<keyword evidence="5 8" id="KW-1133">Transmembrane helix</keyword>
<comment type="caution">
    <text evidence="9">The sequence shown here is derived from an EMBL/GenBank/DDBJ whole genome shotgun (WGS) entry which is preliminary data.</text>
</comment>
<keyword evidence="2" id="KW-0813">Transport</keyword>
<proteinExistence type="inferred from homology"/>
<comment type="subcellular location">
    <subcellularLocation>
        <location evidence="1 7">Cell membrane</location>
        <topology evidence="1 7">Multi-pass membrane protein</topology>
    </subcellularLocation>
</comment>
<evidence type="ECO:0000256" key="8">
    <source>
        <dbReference type="SAM" id="Phobius"/>
    </source>
</evidence>
<dbReference type="EMBL" id="BDQX01000438">
    <property type="protein sequence ID" value="GBG11874.1"/>
    <property type="molecule type" value="Genomic_DNA"/>
</dbReference>
<evidence type="ECO:0000256" key="2">
    <source>
        <dbReference type="ARBA" id="ARBA00022448"/>
    </source>
</evidence>
<reference evidence="9 10" key="1">
    <citation type="submission" date="2017-08" db="EMBL/GenBank/DDBJ databases">
        <title>Substantial Increase in Enzyme Production by Combined Drug-Resistance Mutations in Paenibacillus agaridevorans.</title>
        <authorList>
            <person name="Tanaka Y."/>
            <person name="Funane K."/>
            <person name="Hosaka T."/>
            <person name="Shiwa Y."/>
            <person name="Fujita N."/>
            <person name="Miyazaki T."/>
            <person name="Yoshikawa H."/>
            <person name="Murakami K."/>
            <person name="Kasahara K."/>
            <person name="Inaoka T."/>
            <person name="Hiraga Y."/>
            <person name="Ochi K."/>
        </authorList>
    </citation>
    <scope>NUCLEOTIDE SEQUENCE [LARGE SCALE GENOMIC DNA]</scope>
    <source>
        <strain evidence="9 10">T-3040</strain>
    </source>
</reference>
<dbReference type="InterPro" id="IPR000390">
    <property type="entry name" value="Small_drug/metabolite_transptr"/>
</dbReference>
<evidence type="ECO:0000313" key="9">
    <source>
        <dbReference type="EMBL" id="GBG11874.1"/>
    </source>
</evidence>
<keyword evidence="4 7" id="KW-0812">Transmembrane</keyword>
<feature type="transmembrane region" description="Helical" evidence="8">
    <location>
        <begin position="61"/>
        <end position="79"/>
    </location>
</feature>
<dbReference type="Gene3D" id="1.10.3730.20">
    <property type="match status" value="1"/>
</dbReference>
<dbReference type="SUPFAM" id="SSF103481">
    <property type="entry name" value="Multidrug resistance efflux transporter EmrE"/>
    <property type="match status" value="1"/>
</dbReference>
<feature type="transmembrane region" description="Helical" evidence="8">
    <location>
        <begin position="6"/>
        <end position="22"/>
    </location>
</feature>
<dbReference type="InterPro" id="IPR045324">
    <property type="entry name" value="Small_multidrug_res"/>
</dbReference>
<dbReference type="InterPro" id="IPR037185">
    <property type="entry name" value="EmrE-like"/>
</dbReference>
<evidence type="ECO:0000256" key="7">
    <source>
        <dbReference type="RuleBase" id="RU003942"/>
    </source>
</evidence>
<dbReference type="Pfam" id="PF00893">
    <property type="entry name" value="Multi_Drug_Res"/>
    <property type="match status" value="1"/>
</dbReference>
<dbReference type="GO" id="GO:0022857">
    <property type="term" value="F:transmembrane transporter activity"/>
    <property type="evidence" value="ECO:0007669"/>
    <property type="project" value="InterPro"/>
</dbReference>
<evidence type="ECO:0000256" key="4">
    <source>
        <dbReference type="ARBA" id="ARBA00022692"/>
    </source>
</evidence>
<comment type="similarity">
    <text evidence="7">Belongs to the drug/metabolite transporter (DMT) superfamily. Small multidrug resistance (SMR) (TC 2.A.7.1) family.</text>
</comment>
<protein>
    <submittedName>
        <fullName evidence="9">QacE family quaternary ammonium compound efflux SMR transporter</fullName>
    </submittedName>
</protein>